<gene>
    <name evidence="2" type="ORF">GCM10011496_26210</name>
</gene>
<dbReference type="EMBL" id="BMIG01000009">
    <property type="protein sequence ID" value="GGB04003.1"/>
    <property type="molecule type" value="Genomic_DNA"/>
</dbReference>
<accession>A0A916WJQ9</accession>
<dbReference type="InterPro" id="IPR003779">
    <property type="entry name" value="CMD-like"/>
</dbReference>
<dbReference type="GO" id="GO:0051920">
    <property type="term" value="F:peroxiredoxin activity"/>
    <property type="evidence" value="ECO:0007669"/>
    <property type="project" value="InterPro"/>
</dbReference>
<dbReference type="PANTHER" id="PTHR35446:SF2">
    <property type="entry name" value="CARBOXYMUCONOLACTONE DECARBOXYLASE-LIKE DOMAIN-CONTAINING PROTEIN"/>
    <property type="match status" value="1"/>
</dbReference>
<feature type="domain" description="Carboxymuconolactone decarboxylase-like" evidence="1">
    <location>
        <begin position="53"/>
        <end position="134"/>
    </location>
</feature>
<proteinExistence type="predicted"/>
<dbReference type="SUPFAM" id="SSF69118">
    <property type="entry name" value="AhpD-like"/>
    <property type="match status" value="1"/>
</dbReference>
<protein>
    <submittedName>
        <fullName evidence="2">Fusion protein</fullName>
    </submittedName>
</protein>
<sequence>MAVLQNKKEYHVAHLSPIPLAEVKEDDIRERFEHYKKTRGFTPNSIMTMVRRPNIVRAFMALNQAVLYEGTVPEETKMLVSLASSYAAGCLYCQSHMTNLSSIYKASDAKIAALWDFENSALFSPAERAAINLALKAGAVPNEASHTDFDELKKHYNDEQIVEIVASIALFGYLNRWNDTMATALEPLAVEVAERAIGGVGWEVGKHR</sequence>
<keyword evidence="3" id="KW-1185">Reference proteome</keyword>
<evidence type="ECO:0000259" key="1">
    <source>
        <dbReference type="Pfam" id="PF02627"/>
    </source>
</evidence>
<comment type="caution">
    <text evidence="2">The sequence shown here is derived from an EMBL/GenBank/DDBJ whole genome shotgun (WGS) entry which is preliminary data.</text>
</comment>
<evidence type="ECO:0000313" key="3">
    <source>
        <dbReference type="Proteomes" id="UP000620596"/>
    </source>
</evidence>
<dbReference type="AlphaFoldDB" id="A0A916WJQ9"/>
<dbReference type="Gene3D" id="1.20.1290.10">
    <property type="entry name" value="AhpD-like"/>
    <property type="match status" value="1"/>
</dbReference>
<dbReference type="PANTHER" id="PTHR35446">
    <property type="entry name" value="SI:CH211-175M2.5"/>
    <property type="match status" value="1"/>
</dbReference>
<reference evidence="2" key="2">
    <citation type="submission" date="2020-09" db="EMBL/GenBank/DDBJ databases">
        <authorList>
            <person name="Sun Q."/>
            <person name="Zhou Y."/>
        </authorList>
    </citation>
    <scope>NUCLEOTIDE SEQUENCE</scope>
    <source>
        <strain evidence="2">CGMCC 1.15322</strain>
    </source>
</reference>
<dbReference type="Proteomes" id="UP000620596">
    <property type="component" value="Unassembled WGS sequence"/>
</dbReference>
<evidence type="ECO:0000313" key="2">
    <source>
        <dbReference type="EMBL" id="GGB04003.1"/>
    </source>
</evidence>
<dbReference type="Pfam" id="PF02627">
    <property type="entry name" value="CMD"/>
    <property type="match status" value="1"/>
</dbReference>
<reference evidence="2" key="1">
    <citation type="journal article" date="2014" name="Int. J. Syst. Evol. Microbiol.">
        <title>Complete genome sequence of Corynebacterium casei LMG S-19264T (=DSM 44701T), isolated from a smear-ripened cheese.</title>
        <authorList>
            <consortium name="US DOE Joint Genome Institute (JGI-PGF)"/>
            <person name="Walter F."/>
            <person name="Albersmeier A."/>
            <person name="Kalinowski J."/>
            <person name="Ruckert C."/>
        </authorList>
    </citation>
    <scope>NUCLEOTIDE SEQUENCE</scope>
    <source>
        <strain evidence="2">CGMCC 1.15322</strain>
    </source>
</reference>
<organism evidence="2 3">
    <name type="scientific">Polaromonas eurypsychrophila</name>
    <dbReference type="NCBI Taxonomy" id="1614635"/>
    <lineage>
        <taxon>Bacteria</taxon>
        <taxon>Pseudomonadati</taxon>
        <taxon>Pseudomonadota</taxon>
        <taxon>Betaproteobacteria</taxon>
        <taxon>Burkholderiales</taxon>
        <taxon>Comamonadaceae</taxon>
        <taxon>Polaromonas</taxon>
    </lineage>
</organism>
<dbReference type="InterPro" id="IPR029032">
    <property type="entry name" value="AhpD-like"/>
</dbReference>
<name>A0A916WJQ9_9BURK</name>